<keyword evidence="1" id="KW-1133">Transmembrane helix</keyword>
<feature type="transmembrane region" description="Helical" evidence="1">
    <location>
        <begin position="21"/>
        <end position="39"/>
    </location>
</feature>
<keyword evidence="1" id="KW-0472">Membrane</keyword>
<evidence type="ECO:0000256" key="1">
    <source>
        <dbReference type="SAM" id="Phobius"/>
    </source>
</evidence>
<sequence length="40" mass="4381">MLHVAKMIERRLGNDRRLIPQLLGVSALALLVGLAMAALR</sequence>
<dbReference type="AlphaFoldDB" id="A0A7W8D5U1"/>
<evidence type="ECO:0000313" key="3">
    <source>
        <dbReference type="Proteomes" id="UP000521199"/>
    </source>
</evidence>
<dbReference type="Proteomes" id="UP000521199">
    <property type="component" value="Unassembled WGS sequence"/>
</dbReference>
<reference evidence="2 3" key="1">
    <citation type="submission" date="2020-08" db="EMBL/GenBank/DDBJ databases">
        <title>Genomic Encyclopedia of Type Strains, Phase IV (KMG-IV): sequencing the most valuable type-strain genomes for metagenomic binning, comparative biology and taxonomic classification.</title>
        <authorList>
            <person name="Goeker M."/>
        </authorList>
    </citation>
    <scope>NUCLEOTIDE SEQUENCE [LARGE SCALE GENOMIC DNA]</scope>
    <source>
        <strain evidence="2 3">DSM 24163</strain>
    </source>
</reference>
<accession>A0A7W8D5U1</accession>
<keyword evidence="3" id="KW-1185">Reference proteome</keyword>
<dbReference type="EMBL" id="JACHHP010000003">
    <property type="protein sequence ID" value="MBB5208469.1"/>
    <property type="molecule type" value="Genomic_DNA"/>
</dbReference>
<keyword evidence="1" id="KW-0812">Transmembrane</keyword>
<dbReference type="RefSeq" id="WP_281378002.1">
    <property type="nucleotide sequence ID" value="NZ_JACHHP010000003.1"/>
</dbReference>
<evidence type="ECO:0000313" key="2">
    <source>
        <dbReference type="EMBL" id="MBB5208469.1"/>
    </source>
</evidence>
<proteinExistence type="predicted"/>
<gene>
    <name evidence="2" type="ORF">HNQ52_002011</name>
</gene>
<protein>
    <submittedName>
        <fullName evidence="2">Uncharacterized protein</fullName>
    </submittedName>
</protein>
<name>A0A7W8D5U1_9GAMM</name>
<comment type="caution">
    <text evidence="2">The sequence shown here is derived from an EMBL/GenBank/DDBJ whole genome shotgun (WGS) entry which is preliminary data.</text>
</comment>
<organism evidence="2 3">
    <name type="scientific">Chiayiivirga flava</name>
    <dbReference type="NCBI Taxonomy" id="659595"/>
    <lineage>
        <taxon>Bacteria</taxon>
        <taxon>Pseudomonadati</taxon>
        <taxon>Pseudomonadota</taxon>
        <taxon>Gammaproteobacteria</taxon>
        <taxon>Lysobacterales</taxon>
        <taxon>Lysobacteraceae</taxon>
        <taxon>Chiayiivirga</taxon>
    </lineage>
</organism>